<feature type="compositionally biased region" description="Low complexity" evidence="1">
    <location>
        <begin position="375"/>
        <end position="400"/>
    </location>
</feature>
<feature type="compositionally biased region" description="Polar residues" evidence="1">
    <location>
        <begin position="1076"/>
        <end position="1089"/>
    </location>
</feature>
<feature type="compositionally biased region" description="Polar residues" evidence="1">
    <location>
        <begin position="574"/>
        <end position="583"/>
    </location>
</feature>
<feature type="compositionally biased region" description="Basic and acidic residues" evidence="1">
    <location>
        <begin position="759"/>
        <end position="783"/>
    </location>
</feature>
<feature type="compositionally biased region" description="Polar residues" evidence="1">
    <location>
        <begin position="875"/>
        <end position="884"/>
    </location>
</feature>
<feature type="compositionally biased region" description="Low complexity" evidence="1">
    <location>
        <begin position="551"/>
        <end position="565"/>
    </location>
</feature>
<feature type="compositionally biased region" description="Polar residues" evidence="1">
    <location>
        <begin position="1"/>
        <end position="30"/>
    </location>
</feature>
<reference evidence="2 3" key="1">
    <citation type="submission" date="2024-06" db="EMBL/GenBank/DDBJ databases">
        <authorList>
            <person name="Kraege A."/>
            <person name="Thomma B."/>
        </authorList>
    </citation>
    <scope>NUCLEOTIDE SEQUENCE [LARGE SCALE GENOMIC DNA]</scope>
</reference>
<evidence type="ECO:0000313" key="2">
    <source>
        <dbReference type="EMBL" id="CAL5225225.1"/>
    </source>
</evidence>
<feature type="compositionally biased region" description="Basic and acidic residues" evidence="1">
    <location>
        <begin position="404"/>
        <end position="422"/>
    </location>
</feature>
<gene>
    <name evidence="2" type="primary">g8013</name>
    <name evidence="2" type="ORF">VP750_LOCUS6884</name>
</gene>
<feature type="compositionally biased region" description="Low complexity" evidence="1">
    <location>
        <begin position="829"/>
        <end position="846"/>
    </location>
</feature>
<feature type="compositionally biased region" description="Basic and acidic residues" evidence="1">
    <location>
        <begin position="620"/>
        <end position="630"/>
    </location>
</feature>
<dbReference type="EMBL" id="CAXHTA020000012">
    <property type="protein sequence ID" value="CAL5225225.1"/>
    <property type="molecule type" value="Genomic_DNA"/>
</dbReference>
<feature type="compositionally biased region" description="Basic and acidic residues" evidence="1">
    <location>
        <begin position="198"/>
        <end position="215"/>
    </location>
</feature>
<organism evidence="2 3">
    <name type="scientific">Coccomyxa viridis</name>
    <dbReference type="NCBI Taxonomy" id="1274662"/>
    <lineage>
        <taxon>Eukaryota</taxon>
        <taxon>Viridiplantae</taxon>
        <taxon>Chlorophyta</taxon>
        <taxon>core chlorophytes</taxon>
        <taxon>Trebouxiophyceae</taxon>
        <taxon>Trebouxiophyceae incertae sedis</taxon>
        <taxon>Coccomyxaceae</taxon>
        <taxon>Coccomyxa</taxon>
    </lineage>
</organism>
<protein>
    <submittedName>
        <fullName evidence="2">G8013 protein</fullName>
    </submittedName>
</protein>
<feature type="region of interest" description="Disordered" evidence="1">
    <location>
        <begin position="1032"/>
        <end position="1131"/>
    </location>
</feature>
<evidence type="ECO:0000256" key="1">
    <source>
        <dbReference type="SAM" id="MobiDB-lite"/>
    </source>
</evidence>
<feature type="region of interest" description="Disordered" evidence="1">
    <location>
        <begin position="341"/>
        <end position="422"/>
    </location>
</feature>
<feature type="compositionally biased region" description="Polar residues" evidence="1">
    <location>
        <begin position="1153"/>
        <end position="1163"/>
    </location>
</feature>
<feature type="compositionally biased region" description="Basic and acidic residues" evidence="1">
    <location>
        <begin position="735"/>
        <end position="748"/>
    </location>
</feature>
<accession>A0ABP1G3E4</accession>
<sequence>MSQRNKYVNSNLNTALSSQKPGSGYSQPYSQAPRYGTGLVSLGGTKKARLPASSSASKLAVPRPVNLPSLRKENAGNDPNTQIVPSGSGTSWQKVEEAPPAPADPKTALTAGSTWASTQSKESGWQPPAPAISSLPPPRPGSRRLNPHEYPSLSAAASGRQQSLPKQRVPVVPDAQGLANWDEDERRLPSVQSSLLDGPERAEEVYRPPWDDRTDATGTRGGLDDGYAGPPVRHADEDRWGSTSSARRQPFFRGSPGPDRFGSQDRFGGEFPPFAEDPALFPPPPSARSSQPPPPPPPRTEGLSDSANAGHVDPEREAFLAQLDSLAQDLEKDRLRKLEAKEVPVAAEEEPVQQPTPPPEPEKVLQSSSEPLTLAQVAAAHASEANEAAPLPAAAQLNAKLARRQRELEEGEAERKRKDAAAAKLRALDEAIAAREAERRALEELAAKAAAEEAAEAEVLAAKKAAEEAAAQEAAAEEAAEEAHRLQAEAKAPQATDGDAAPAEADSRDVRDVSAPPQPAPGAKTRPHAPAQPRQRSAGFEPEVEDSLHGSSVDVQVDSSVAQDAFSDEDRSTGTDTKSSEAQSAPAPPNAWKKPPVSEGPSEAWPDQPIALPTAPASKRKTEAAAKDPAAKATQAPQQKKEGQTAEPARKDKQPAQVPKEQVPTGPASVSEEGAQSQLPPPPVAPKTPALSWRKILAGDEPTPASVLEVPEPQSHQPAQAAVKADAGRSRGRGRGREGRGRVERENGPGDVPTGGQDGEGRGRGRGRARGERQARGRGERKAAAVAAASGNAADPTSPVADIAAEGHAQEQPRRGRRGNEGRARGGRDSQSSRGRGRAGKSVSSRTGPAGATAISTTSVAPAEAPPAPGNALASSQEAKTTSADPVVVLKAPTAAPASVLPAESTNMPDSKAVLEPPAMPPGLGWDAIAPEPPGLGWGRTAAVPPALEGVGAAGTFPPTSKPVASSTVVGPDPPVERPKSAAGVVSRPRSSGDNTMSLPGDLLPNGMPALPADLQLDAPLTMPKEAQKMSAPQATAEGSGFQGGLFTMPNQQSSSMWQQFGQQQQQLTQQRASQGLPQPQRDQSNNPSFALASKGAWGAPAVGGMSPTSQTQLNAFSSGPSSLPGGPPGLQFGQVMSGGFGAFVPTGKQPDWSANTGKQPDWSTGGIGSQPDWSTGPLNSAKGPTPFPAPMALNVAAQPSFSAPQGPGNHGRPSGQMQPNGDVGSNGIPHPSAMHSGAAARSADPTANLPDDVFGPDDLRPVEPKFPNMRAAGPPSANHIARGEADAGGRRGGRAAAVGRVGPSGGRGYSRGRGRDAVGDVASSGPDGVVRRGREGPHGLARGHAGQHNRPANGPPQQDGPAGYEGQPGVSRGGYKGMGRERGRAGRAGGRDRMAQWVPLPNSQAQPS</sequence>
<dbReference type="Proteomes" id="UP001497392">
    <property type="component" value="Unassembled WGS sequence"/>
</dbReference>
<feature type="compositionally biased region" description="Pro residues" evidence="1">
    <location>
        <begin position="127"/>
        <end position="140"/>
    </location>
</feature>
<feature type="compositionally biased region" description="Basic and acidic residues" evidence="1">
    <location>
        <begin position="639"/>
        <end position="654"/>
    </location>
</feature>
<feature type="compositionally biased region" description="Low complexity" evidence="1">
    <location>
        <begin position="457"/>
        <end position="474"/>
    </location>
</feature>
<name>A0ABP1G3E4_9CHLO</name>
<evidence type="ECO:0000313" key="3">
    <source>
        <dbReference type="Proteomes" id="UP001497392"/>
    </source>
</evidence>
<keyword evidence="3" id="KW-1185">Reference proteome</keyword>
<feature type="compositionally biased region" description="Basic and acidic residues" evidence="1">
    <location>
        <begin position="1379"/>
        <end position="1395"/>
    </location>
</feature>
<feature type="compositionally biased region" description="Polar residues" evidence="1">
    <location>
        <begin position="989"/>
        <end position="998"/>
    </location>
</feature>
<feature type="region of interest" description="Disordered" evidence="1">
    <location>
        <begin position="1"/>
        <end position="324"/>
    </location>
</feature>
<feature type="compositionally biased region" description="Basic and acidic residues" evidence="1">
    <location>
        <begin position="808"/>
        <end position="828"/>
    </location>
</feature>
<feature type="region of interest" description="Disordered" evidence="1">
    <location>
        <begin position="1143"/>
        <end position="1409"/>
    </location>
</feature>
<feature type="compositionally biased region" description="Low complexity" evidence="1">
    <location>
        <begin position="1052"/>
        <end position="1075"/>
    </location>
</feature>
<feature type="compositionally biased region" description="Pro residues" evidence="1">
    <location>
        <begin position="280"/>
        <end position="299"/>
    </location>
</feature>
<feature type="compositionally biased region" description="Low complexity" evidence="1">
    <location>
        <begin position="784"/>
        <end position="794"/>
    </location>
</feature>
<comment type="caution">
    <text evidence="2">The sequence shown here is derived from an EMBL/GenBank/DDBJ whole genome shotgun (WGS) entry which is preliminary data.</text>
</comment>
<feature type="region of interest" description="Disordered" evidence="1">
    <location>
        <begin position="445"/>
        <end position="1010"/>
    </location>
</feature>
<proteinExistence type="predicted"/>
<feature type="compositionally biased region" description="Gly residues" evidence="1">
    <location>
        <begin position="1303"/>
        <end position="1312"/>
    </location>
</feature>
<feature type="compositionally biased region" description="Polar residues" evidence="1">
    <location>
        <begin position="1107"/>
        <end position="1117"/>
    </location>
</feature>
<feature type="compositionally biased region" description="Polar residues" evidence="1">
    <location>
        <begin position="77"/>
        <end position="93"/>
    </location>
</feature>
<feature type="compositionally biased region" description="Polar residues" evidence="1">
    <location>
        <begin position="110"/>
        <end position="123"/>
    </location>
</feature>